<dbReference type="GO" id="GO:0006457">
    <property type="term" value="P:protein folding"/>
    <property type="evidence" value="ECO:0007669"/>
    <property type="project" value="InterPro"/>
</dbReference>
<dbReference type="PROSITE" id="PS01071">
    <property type="entry name" value="GRPE"/>
    <property type="match status" value="1"/>
</dbReference>
<dbReference type="Gene3D" id="2.30.22.10">
    <property type="entry name" value="Head domain of nucleotide exchange factor GrpE"/>
    <property type="match status" value="1"/>
</dbReference>
<dbReference type="GO" id="GO:0051087">
    <property type="term" value="F:protein-folding chaperone binding"/>
    <property type="evidence" value="ECO:0007669"/>
    <property type="project" value="InterPro"/>
</dbReference>
<comment type="function">
    <text evidence="3 4">Participates actively in the response to hyperosmotic and heat shock by preventing the aggregation of stress-denatured proteins, in association with DnaK and GrpE. It is the nucleotide exchange factor for DnaK and may function as a thermosensor. Unfolded proteins bind initially to DnaJ; upon interaction with the DnaJ-bound protein, DnaK hydrolyzes its bound ATP, resulting in the formation of a stable complex. GrpE releases ADP from DnaK; ATP binding to DnaK triggers the release of the substrate protein, thus completing the reaction cycle. Several rounds of ATP-dependent interactions between DnaJ, DnaK and GrpE are required for fully efficient folding.</text>
</comment>
<dbReference type="SUPFAM" id="SSF58014">
    <property type="entry name" value="Coiled-coil domain of nucleotide exchange factor GrpE"/>
    <property type="match status" value="1"/>
</dbReference>
<reference evidence="7 8" key="1">
    <citation type="submission" date="2019-02" db="EMBL/GenBank/DDBJ databases">
        <title>Deep-cultivation of Planctomycetes and their phenomic and genomic characterization uncovers novel biology.</title>
        <authorList>
            <person name="Wiegand S."/>
            <person name="Jogler M."/>
            <person name="Boedeker C."/>
            <person name="Pinto D."/>
            <person name="Vollmers J."/>
            <person name="Rivas-Marin E."/>
            <person name="Kohn T."/>
            <person name="Peeters S.H."/>
            <person name="Heuer A."/>
            <person name="Rast P."/>
            <person name="Oberbeckmann S."/>
            <person name="Bunk B."/>
            <person name="Jeske O."/>
            <person name="Meyerdierks A."/>
            <person name="Storesund J.E."/>
            <person name="Kallscheuer N."/>
            <person name="Luecker S."/>
            <person name="Lage O.M."/>
            <person name="Pohl T."/>
            <person name="Merkel B.J."/>
            <person name="Hornburger P."/>
            <person name="Mueller R.-W."/>
            <person name="Bruemmer F."/>
            <person name="Labrenz M."/>
            <person name="Spormann A.M."/>
            <person name="Op den Camp H."/>
            <person name="Overmann J."/>
            <person name="Amann R."/>
            <person name="Jetten M.S.M."/>
            <person name="Mascher T."/>
            <person name="Medema M.H."/>
            <person name="Devos D.P."/>
            <person name="Kaster A.-K."/>
            <person name="Ovreas L."/>
            <person name="Rohde M."/>
            <person name="Galperin M.Y."/>
            <person name="Jogler C."/>
        </authorList>
    </citation>
    <scope>NUCLEOTIDE SEQUENCE [LARGE SCALE GENOMIC DNA]</scope>
    <source>
        <strain evidence="7 8">Pan44</strain>
    </source>
</reference>
<dbReference type="OrthoDB" id="9812586at2"/>
<sequence length="176" mass="19965">MAKPQKAEAREEIETEAADIQPEQSQIESLSKERDQNFEKYLRAQAELETARRRWRQEMDEYRKYQAMPLVRDLLPSLDNLRRAVDAAQTGATVESLRTGVEMVLRQIDDVLAKHDARPIPALGQPFDPNLHEAITQIPTADQPPMSVVLEAERGYQMHDRIVRPSKVGVAVPPAS</sequence>
<dbReference type="HAMAP" id="MF_01151">
    <property type="entry name" value="GrpE"/>
    <property type="match status" value="1"/>
</dbReference>
<organism evidence="7 8">
    <name type="scientific">Caulifigura coniformis</name>
    <dbReference type="NCBI Taxonomy" id="2527983"/>
    <lineage>
        <taxon>Bacteria</taxon>
        <taxon>Pseudomonadati</taxon>
        <taxon>Planctomycetota</taxon>
        <taxon>Planctomycetia</taxon>
        <taxon>Planctomycetales</taxon>
        <taxon>Planctomycetaceae</taxon>
        <taxon>Caulifigura</taxon>
    </lineage>
</organism>
<accession>A0A517SAZ6</accession>
<dbReference type="Gene3D" id="3.90.20.20">
    <property type="match status" value="1"/>
</dbReference>
<dbReference type="InterPro" id="IPR000740">
    <property type="entry name" value="GrpE"/>
</dbReference>
<evidence type="ECO:0000256" key="5">
    <source>
        <dbReference type="RuleBase" id="RU004478"/>
    </source>
</evidence>
<evidence type="ECO:0000313" key="7">
    <source>
        <dbReference type="EMBL" id="QDT53292.1"/>
    </source>
</evidence>
<feature type="region of interest" description="Disordered" evidence="6">
    <location>
        <begin position="1"/>
        <end position="34"/>
    </location>
</feature>
<keyword evidence="2 3" id="KW-0143">Chaperone</keyword>
<dbReference type="CDD" id="cd00446">
    <property type="entry name" value="GrpE"/>
    <property type="match status" value="1"/>
</dbReference>
<name>A0A517SAZ6_9PLAN</name>
<dbReference type="GO" id="GO:0000774">
    <property type="term" value="F:adenyl-nucleotide exchange factor activity"/>
    <property type="evidence" value="ECO:0007669"/>
    <property type="project" value="InterPro"/>
</dbReference>
<evidence type="ECO:0000256" key="2">
    <source>
        <dbReference type="ARBA" id="ARBA00023186"/>
    </source>
</evidence>
<proteinExistence type="inferred from homology"/>
<evidence type="ECO:0000256" key="3">
    <source>
        <dbReference type="HAMAP-Rule" id="MF_01151"/>
    </source>
</evidence>
<evidence type="ECO:0000313" key="8">
    <source>
        <dbReference type="Proteomes" id="UP000315700"/>
    </source>
</evidence>
<dbReference type="SUPFAM" id="SSF51064">
    <property type="entry name" value="Head domain of nucleotide exchange factor GrpE"/>
    <property type="match status" value="1"/>
</dbReference>
<dbReference type="AlphaFoldDB" id="A0A517SAZ6"/>
<dbReference type="GO" id="GO:0042803">
    <property type="term" value="F:protein homodimerization activity"/>
    <property type="evidence" value="ECO:0007669"/>
    <property type="project" value="InterPro"/>
</dbReference>
<feature type="compositionally biased region" description="Basic and acidic residues" evidence="6">
    <location>
        <begin position="1"/>
        <end position="12"/>
    </location>
</feature>
<comment type="subunit">
    <text evidence="3">Homodimer.</text>
</comment>
<evidence type="ECO:0000256" key="6">
    <source>
        <dbReference type="SAM" id="MobiDB-lite"/>
    </source>
</evidence>
<dbReference type="InParanoid" id="A0A517SAZ6"/>
<dbReference type="InterPro" id="IPR009012">
    <property type="entry name" value="GrpE_head"/>
</dbReference>
<dbReference type="GO" id="GO:0051082">
    <property type="term" value="F:unfolded protein binding"/>
    <property type="evidence" value="ECO:0007669"/>
    <property type="project" value="TreeGrafter"/>
</dbReference>
<keyword evidence="3" id="KW-0963">Cytoplasm</keyword>
<dbReference type="EMBL" id="CP036271">
    <property type="protein sequence ID" value="QDT53292.1"/>
    <property type="molecule type" value="Genomic_DNA"/>
</dbReference>
<dbReference type="KEGG" id="ccos:Pan44_13080"/>
<comment type="subcellular location">
    <subcellularLocation>
        <location evidence="3">Cytoplasm</location>
    </subcellularLocation>
</comment>
<dbReference type="Proteomes" id="UP000315700">
    <property type="component" value="Chromosome"/>
</dbReference>
<dbReference type="PANTHER" id="PTHR21237">
    <property type="entry name" value="GRPE PROTEIN"/>
    <property type="match status" value="1"/>
</dbReference>
<evidence type="ECO:0000256" key="4">
    <source>
        <dbReference type="RuleBase" id="RU000639"/>
    </source>
</evidence>
<dbReference type="PANTHER" id="PTHR21237:SF23">
    <property type="entry name" value="GRPE PROTEIN HOMOLOG, MITOCHONDRIAL"/>
    <property type="match status" value="1"/>
</dbReference>
<dbReference type="GO" id="GO:0005737">
    <property type="term" value="C:cytoplasm"/>
    <property type="evidence" value="ECO:0007669"/>
    <property type="project" value="UniProtKB-SubCell"/>
</dbReference>
<protein>
    <recommendedName>
        <fullName evidence="3 4">Protein GrpE</fullName>
    </recommendedName>
    <alternativeName>
        <fullName evidence="3">HSP-70 cofactor</fullName>
    </alternativeName>
</protein>
<dbReference type="InterPro" id="IPR013805">
    <property type="entry name" value="GrpE_CC"/>
</dbReference>
<dbReference type="Pfam" id="PF01025">
    <property type="entry name" value="GrpE"/>
    <property type="match status" value="1"/>
</dbReference>
<comment type="similarity">
    <text evidence="1 3 5">Belongs to the GrpE family.</text>
</comment>
<keyword evidence="3 4" id="KW-0346">Stress response</keyword>
<evidence type="ECO:0000256" key="1">
    <source>
        <dbReference type="ARBA" id="ARBA00009054"/>
    </source>
</evidence>
<dbReference type="FunCoup" id="A0A517SAZ6">
    <property type="interactions" value="515"/>
</dbReference>
<dbReference type="RefSeq" id="WP_145028385.1">
    <property type="nucleotide sequence ID" value="NZ_CP036271.1"/>
</dbReference>
<keyword evidence="8" id="KW-1185">Reference proteome</keyword>
<gene>
    <name evidence="3" type="primary">grpE</name>
    <name evidence="7" type="ORF">Pan44_13080</name>
</gene>
<dbReference type="NCBIfam" id="NF010738">
    <property type="entry name" value="PRK14140.1"/>
    <property type="match status" value="1"/>
</dbReference>
<dbReference type="PRINTS" id="PR00773">
    <property type="entry name" value="GRPEPROTEIN"/>
</dbReference>